<accession>A0A6P4ZQ44</accession>
<keyword evidence="3" id="KW-1185">Reference proteome</keyword>
<feature type="transmembrane region" description="Helical" evidence="2">
    <location>
        <begin position="87"/>
        <end position="109"/>
    </location>
</feature>
<name>A0A6P4ZQ44_BRABE</name>
<gene>
    <name evidence="4" type="primary">LOC109484470</name>
</gene>
<organism evidence="3 4">
    <name type="scientific">Branchiostoma belcheri</name>
    <name type="common">Amphioxus</name>
    <dbReference type="NCBI Taxonomy" id="7741"/>
    <lineage>
        <taxon>Eukaryota</taxon>
        <taxon>Metazoa</taxon>
        <taxon>Chordata</taxon>
        <taxon>Cephalochordata</taxon>
        <taxon>Leptocardii</taxon>
        <taxon>Amphioxiformes</taxon>
        <taxon>Branchiostomatidae</taxon>
        <taxon>Branchiostoma</taxon>
    </lineage>
</organism>
<evidence type="ECO:0000313" key="4">
    <source>
        <dbReference type="RefSeq" id="XP_019643315.1"/>
    </source>
</evidence>
<feature type="region of interest" description="Disordered" evidence="1">
    <location>
        <begin position="1"/>
        <end position="48"/>
    </location>
</feature>
<dbReference type="Proteomes" id="UP000515135">
    <property type="component" value="Unplaced"/>
</dbReference>
<dbReference type="RefSeq" id="XP_019643315.1">
    <property type="nucleotide sequence ID" value="XM_019787756.1"/>
</dbReference>
<evidence type="ECO:0000256" key="2">
    <source>
        <dbReference type="SAM" id="Phobius"/>
    </source>
</evidence>
<feature type="transmembrane region" description="Helical" evidence="2">
    <location>
        <begin position="63"/>
        <end position="81"/>
    </location>
</feature>
<proteinExistence type="predicted"/>
<feature type="compositionally biased region" description="Gly residues" evidence="1">
    <location>
        <begin position="37"/>
        <end position="48"/>
    </location>
</feature>
<dbReference type="OrthoDB" id="10070799at2759"/>
<feature type="compositionally biased region" description="Polar residues" evidence="1">
    <location>
        <begin position="206"/>
        <end position="223"/>
    </location>
</feature>
<dbReference type="GeneID" id="109484470"/>
<keyword evidence="2" id="KW-0472">Membrane</keyword>
<keyword evidence="2" id="KW-0812">Transmembrane</keyword>
<keyword evidence="2" id="KW-1133">Transmembrane helix</keyword>
<feature type="compositionally biased region" description="Basic residues" evidence="1">
    <location>
        <begin position="9"/>
        <end position="36"/>
    </location>
</feature>
<feature type="region of interest" description="Disordered" evidence="1">
    <location>
        <begin position="158"/>
        <end position="239"/>
    </location>
</feature>
<dbReference type="AlphaFoldDB" id="A0A6P4ZQ44"/>
<feature type="compositionally biased region" description="Low complexity" evidence="1">
    <location>
        <begin position="171"/>
        <end position="193"/>
    </location>
</feature>
<protein>
    <submittedName>
        <fullName evidence="4">Uncharacterized protein LOC109484470 isoform X3</fullName>
    </submittedName>
</protein>
<reference evidence="4" key="1">
    <citation type="submission" date="2025-08" db="UniProtKB">
        <authorList>
            <consortium name="RefSeq"/>
        </authorList>
    </citation>
    <scope>IDENTIFICATION</scope>
    <source>
        <tissue evidence="4">Gonad</tissue>
    </source>
</reference>
<evidence type="ECO:0000313" key="3">
    <source>
        <dbReference type="Proteomes" id="UP000515135"/>
    </source>
</evidence>
<evidence type="ECO:0000256" key="1">
    <source>
        <dbReference type="SAM" id="MobiDB-lite"/>
    </source>
</evidence>
<sequence>MGKGERRGRAGRRRAAAHRRAGQQRRNRRRRNHHVRSGGGAPVAGLFSGGGQMTGPQILSRRLVAFGIVCMIPGIVLTTMYRGRYSSLAFAGYAMLGVGILMVLVGWALQCKARADAQNNATPQVQQVEEGTVTTHQQGDETAMHILTVLGLQQSQLGQQLPPPYPDVSAGQPYPGSQPYPGTSAAGGFAAAPSAPPSAQPPQYGFTYNTSDNYNTQYSSGTSDLPPPPAYSTVVNEKL</sequence>